<evidence type="ECO:0000256" key="6">
    <source>
        <dbReference type="ARBA" id="ARBA00022516"/>
    </source>
</evidence>
<evidence type="ECO:0000256" key="1">
    <source>
        <dbReference type="ARBA" id="ARBA00004141"/>
    </source>
</evidence>
<feature type="transmembrane region" description="Helical" evidence="17">
    <location>
        <begin position="154"/>
        <end position="175"/>
    </location>
</feature>
<evidence type="ECO:0000256" key="13">
    <source>
        <dbReference type="ARBA" id="ARBA00023264"/>
    </source>
</evidence>
<dbReference type="InterPro" id="IPR048254">
    <property type="entry name" value="CDP_ALCOHOL_P_TRANSF_CS"/>
</dbReference>
<protein>
    <recommendedName>
        <fullName evidence="5 15">CDP-diacylglycerol--glycerol-3-phosphate 3-phosphatidyltransferase</fullName>
        <ecNumber evidence="4 15">2.7.8.5</ecNumber>
    </recommendedName>
</protein>
<dbReference type="InterPro" id="IPR004570">
    <property type="entry name" value="Phosphatidylglycerol_P_synth"/>
</dbReference>
<gene>
    <name evidence="18" type="primary">pgsA</name>
    <name evidence="18" type="ORF">EVA68_08690</name>
</gene>
<evidence type="ECO:0000256" key="9">
    <source>
        <dbReference type="ARBA" id="ARBA00022989"/>
    </source>
</evidence>
<dbReference type="Gene3D" id="1.20.120.1760">
    <property type="match status" value="1"/>
</dbReference>
<organism evidence="18 19">
    <name type="scientific">OM182 bacterium</name>
    <dbReference type="NCBI Taxonomy" id="2510334"/>
    <lineage>
        <taxon>Bacteria</taxon>
        <taxon>Pseudomonadati</taxon>
        <taxon>Pseudomonadota</taxon>
        <taxon>Gammaproteobacteria</taxon>
        <taxon>OMG group</taxon>
        <taxon>OM182 clade</taxon>
    </lineage>
</organism>
<name>A0A520RWT3_9GAMM</name>
<dbReference type="GO" id="GO:0008444">
    <property type="term" value="F:CDP-diacylglycerol-glycerol-3-phosphate 3-phosphatidyltransferase activity"/>
    <property type="evidence" value="ECO:0007669"/>
    <property type="project" value="UniProtKB-UniRule"/>
</dbReference>
<keyword evidence="9 17" id="KW-1133">Transmembrane helix</keyword>
<dbReference type="Pfam" id="PF01066">
    <property type="entry name" value="CDP-OH_P_transf"/>
    <property type="match status" value="1"/>
</dbReference>
<dbReference type="InterPro" id="IPR000462">
    <property type="entry name" value="CDP-OH_P_trans"/>
</dbReference>
<evidence type="ECO:0000256" key="12">
    <source>
        <dbReference type="ARBA" id="ARBA00023209"/>
    </source>
</evidence>
<comment type="similarity">
    <text evidence="3 16">Belongs to the CDP-alcohol phosphatidyltransferase class-I family.</text>
</comment>
<evidence type="ECO:0000313" key="19">
    <source>
        <dbReference type="Proteomes" id="UP000316199"/>
    </source>
</evidence>
<evidence type="ECO:0000256" key="14">
    <source>
        <dbReference type="ARBA" id="ARBA00048586"/>
    </source>
</evidence>
<dbReference type="InterPro" id="IPR043130">
    <property type="entry name" value="CDP-OH_PTrfase_TM_dom"/>
</dbReference>
<evidence type="ECO:0000256" key="2">
    <source>
        <dbReference type="ARBA" id="ARBA00005042"/>
    </source>
</evidence>
<feature type="transmembrane region" description="Helical" evidence="17">
    <location>
        <begin position="119"/>
        <end position="142"/>
    </location>
</feature>
<comment type="catalytic activity">
    <reaction evidence="14">
        <text>a CDP-1,2-diacyl-sn-glycerol + sn-glycerol 3-phosphate = a 1,2-diacyl-sn-glycero-3-phospho-(1'-sn-glycero-3'-phosphate) + CMP + H(+)</text>
        <dbReference type="Rhea" id="RHEA:12593"/>
        <dbReference type="ChEBI" id="CHEBI:15378"/>
        <dbReference type="ChEBI" id="CHEBI:57597"/>
        <dbReference type="ChEBI" id="CHEBI:58332"/>
        <dbReference type="ChEBI" id="CHEBI:60110"/>
        <dbReference type="ChEBI" id="CHEBI:60377"/>
        <dbReference type="EC" id="2.7.8.5"/>
    </reaction>
</comment>
<evidence type="ECO:0000256" key="4">
    <source>
        <dbReference type="ARBA" id="ARBA00013170"/>
    </source>
</evidence>
<evidence type="ECO:0000256" key="15">
    <source>
        <dbReference type="NCBIfam" id="TIGR00560"/>
    </source>
</evidence>
<reference evidence="18 19" key="1">
    <citation type="submission" date="2019-02" db="EMBL/GenBank/DDBJ databases">
        <title>Prokaryotic population dynamics and viral predation in marine succession experiment using metagenomics: the confinement effect.</title>
        <authorList>
            <person name="Haro-Moreno J.M."/>
            <person name="Rodriguez-Valera F."/>
            <person name="Lopez-Perez M."/>
        </authorList>
    </citation>
    <scope>NUCLEOTIDE SEQUENCE [LARGE SCALE GENOMIC DNA]</scope>
    <source>
        <strain evidence="18">MED-G157</strain>
    </source>
</reference>
<dbReference type="AlphaFoldDB" id="A0A520RWT3"/>
<feature type="transmembrane region" description="Helical" evidence="17">
    <location>
        <begin position="6"/>
        <end position="25"/>
    </location>
</feature>
<keyword evidence="7 16" id="KW-0808">Transferase</keyword>
<dbReference type="PROSITE" id="PS00379">
    <property type="entry name" value="CDP_ALCOHOL_P_TRANSF"/>
    <property type="match status" value="1"/>
</dbReference>
<feature type="transmembrane region" description="Helical" evidence="17">
    <location>
        <begin position="72"/>
        <end position="98"/>
    </location>
</feature>
<comment type="subcellular location">
    <subcellularLocation>
        <location evidence="1">Membrane</location>
        <topology evidence="1">Multi-pass membrane protein</topology>
    </subcellularLocation>
</comment>
<evidence type="ECO:0000256" key="10">
    <source>
        <dbReference type="ARBA" id="ARBA00023098"/>
    </source>
</evidence>
<sequence>MSLPNVLTSMRIVMIPVLVVLFYFLDVEWRYIAAAVVFTIASITDWLDGYLARKLGQTTAFGAFLDPVADKLIVAVALVLLVEIHASAVLAIPAIVIVSREIVVSALREWMAKYSSMRSVAVSLLGKVKTGFQMTAIVILLGCGPAGFDNPAVILGYILLYAAAILTIWSMCEYLKIAWPDLSKGMNMPTQDNDE</sequence>
<accession>A0A520RWT3</accession>
<dbReference type="GO" id="GO:0046474">
    <property type="term" value="P:glycerophospholipid biosynthetic process"/>
    <property type="evidence" value="ECO:0007669"/>
    <property type="project" value="TreeGrafter"/>
</dbReference>
<dbReference type="PANTHER" id="PTHR14269:SF62">
    <property type="entry name" value="CDP-DIACYLGLYCEROL--GLYCEROL-3-PHOSPHATE 3-PHOSPHATIDYLTRANSFERASE 1, CHLOROPLASTIC"/>
    <property type="match status" value="1"/>
</dbReference>
<comment type="caution">
    <text evidence="18">The sequence shown here is derived from an EMBL/GenBank/DDBJ whole genome shotgun (WGS) entry which is preliminary data.</text>
</comment>
<evidence type="ECO:0000256" key="16">
    <source>
        <dbReference type="RuleBase" id="RU003750"/>
    </source>
</evidence>
<keyword evidence="10" id="KW-0443">Lipid metabolism</keyword>
<dbReference type="PIRSF" id="PIRSF000847">
    <property type="entry name" value="Phos_ph_gly_syn"/>
    <property type="match status" value="1"/>
</dbReference>
<keyword evidence="13" id="KW-1208">Phospholipid metabolism</keyword>
<evidence type="ECO:0000256" key="17">
    <source>
        <dbReference type="SAM" id="Phobius"/>
    </source>
</evidence>
<comment type="pathway">
    <text evidence="2">Phospholipid metabolism; phosphatidylglycerol biosynthesis; phosphatidylglycerol from CDP-diacylglycerol: step 1/2.</text>
</comment>
<evidence type="ECO:0000256" key="5">
    <source>
        <dbReference type="ARBA" id="ARBA00014944"/>
    </source>
</evidence>
<dbReference type="Proteomes" id="UP000316199">
    <property type="component" value="Unassembled WGS sequence"/>
</dbReference>
<dbReference type="EMBL" id="SHAG01000069">
    <property type="protein sequence ID" value="RZO74647.1"/>
    <property type="molecule type" value="Genomic_DNA"/>
</dbReference>
<dbReference type="EC" id="2.7.8.5" evidence="4 15"/>
<evidence type="ECO:0000256" key="3">
    <source>
        <dbReference type="ARBA" id="ARBA00010441"/>
    </source>
</evidence>
<dbReference type="NCBIfam" id="TIGR00560">
    <property type="entry name" value="pgsA"/>
    <property type="match status" value="1"/>
</dbReference>
<keyword evidence="11 17" id="KW-0472">Membrane</keyword>
<keyword evidence="8 17" id="KW-0812">Transmembrane</keyword>
<proteinExistence type="inferred from homology"/>
<evidence type="ECO:0000256" key="11">
    <source>
        <dbReference type="ARBA" id="ARBA00023136"/>
    </source>
</evidence>
<dbReference type="GO" id="GO:0016020">
    <property type="term" value="C:membrane"/>
    <property type="evidence" value="ECO:0007669"/>
    <property type="project" value="UniProtKB-SubCell"/>
</dbReference>
<evidence type="ECO:0000256" key="8">
    <source>
        <dbReference type="ARBA" id="ARBA00022692"/>
    </source>
</evidence>
<evidence type="ECO:0000313" key="18">
    <source>
        <dbReference type="EMBL" id="RZO74647.1"/>
    </source>
</evidence>
<dbReference type="InterPro" id="IPR050324">
    <property type="entry name" value="CDP-alcohol_PTase-I"/>
</dbReference>
<keyword evidence="12" id="KW-0594">Phospholipid biosynthesis</keyword>
<evidence type="ECO:0000256" key="7">
    <source>
        <dbReference type="ARBA" id="ARBA00022679"/>
    </source>
</evidence>
<dbReference type="PANTHER" id="PTHR14269">
    <property type="entry name" value="CDP-DIACYLGLYCEROL--GLYCEROL-3-PHOSPHATE 3-PHOSPHATIDYLTRANSFERASE-RELATED"/>
    <property type="match status" value="1"/>
</dbReference>
<keyword evidence="6" id="KW-0444">Lipid biosynthesis</keyword>